<dbReference type="PANTHER" id="PTHR43040:SF1">
    <property type="entry name" value="RIBONUCLEASE D"/>
    <property type="match status" value="1"/>
</dbReference>
<organism evidence="2 3">
    <name type="scientific">Alternaria alternata</name>
    <name type="common">Alternaria rot fungus</name>
    <name type="synonym">Torula alternata</name>
    <dbReference type="NCBI Taxonomy" id="5599"/>
    <lineage>
        <taxon>Eukaryota</taxon>
        <taxon>Fungi</taxon>
        <taxon>Dikarya</taxon>
        <taxon>Ascomycota</taxon>
        <taxon>Pezizomycotina</taxon>
        <taxon>Dothideomycetes</taxon>
        <taxon>Pleosporomycetidae</taxon>
        <taxon>Pleosporales</taxon>
        <taxon>Pleosporineae</taxon>
        <taxon>Pleosporaceae</taxon>
        <taxon>Alternaria</taxon>
        <taxon>Alternaria sect. Alternaria</taxon>
        <taxon>Alternaria alternata complex</taxon>
    </lineage>
</organism>
<evidence type="ECO:0000313" key="3">
    <source>
        <dbReference type="Proteomes" id="UP000077248"/>
    </source>
</evidence>
<sequence length="312" mass="35552">MEDIETEIINTTERIGDLVDWLVFRHDRLQYSPTMYIDLEGVNLCREGSISILTLLIDTGIPTGRVYLIDVHTLGAQAFNTAGAKRTLKGTTLKDILQDERIPKVFFDVRNDSDALFAHFGVALQGVEDVQLMESATRKTTASRKFLNGLTKCVENNLPMPTFGSGLVSWKLAKEKGERLLKAEYGGSYDVFNQRPIPEDISSYCVGDVQYLPELRDRLYKSRAYRWQDLVGEETKKRVVTSQRSDYQPHGPDKVMAPWSKGQNMVLDQWNNVPPRNYFAEYFAKSGDSDDWDGGPTNCRDIIDDYDLYYSD</sequence>
<dbReference type="GO" id="GO:0003676">
    <property type="term" value="F:nucleic acid binding"/>
    <property type="evidence" value="ECO:0007669"/>
    <property type="project" value="InterPro"/>
</dbReference>
<feature type="domain" description="3'-5' exonuclease" evidence="1">
    <location>
        <begin position="31"/>
        <end position="221"/>
    </location>
</feature>
<dbReference type="VEuPathDB" id="FungiDB:CC77DRAFT_1024078"/>
<dbReference type="InterPro" id="IPR012337">
    <property type="entry name" value="RNaseH-like_sf"/>
</dbReference>
<dbReference type="SUPFAM" id="SSF53098">
    <property type="entry name" value="Ribonuclease H-like"/>
    <property type="match status" value="1"/>
</dbReference>
<dbReference type="AlphaFoldDB" id="A0A177DAE2"/>
<dbReference type="KEGG" id="aalt:CC77DRAFT_1024078"/>
<dbReference type="Pfam" id="PF01612">
    <property type="entry name" value="DNA_pol_A_exo1"/>
    <property type="match status" value="1"/>
</dbReference>
<keyword evidence="3" id="KW-1185">Reference proteome</keyword>
<dbReference type="Gene3D" id="3.30.420.10">
    <property type="entry name" value="Ribonuclease H-like superfamily/Ribonuclease H"/>
    <property type="match status" value="1"/>
</dbReference>
<accession>A0A177DAE2</accession>
<name>A0A177DAE2_ALTAL</name>
<evidence type="ECO:0000313" key="2">
    <source>
        <dbReference type="EMBL" id="OAG16177.1"/>
    </source>
</evidence>
<dbReference type="GO" id="GO:0008408">
    <property type="term" value="F:3'-5' exonuclease activity"/>
    <property type="evidence" value="ECO:0007669"/>
    <property type="project" value="InterPro"/>
</dbReference>
<proteinExistence type="predicted"/>
<dbReference type="EMBL" id="KV441490">
    <property type="protein sequence ID" value="OAG16177.1"/>
    <property type="molecule type" value="Genomic_DNA"/>
</dbReference>
<protein>
    <recommendedName>
        <fullName evidence="1">3'-5' exonuclease domain-containing protein</fullName>
    </recommendedName>
</protein>
<dbReference type="OMA" id="GSHEVFN"/>
<evidence type="ECO:0000259" key="1">
    <source>
        <dbReference type="Pfam" id="PF01612"/>
    </source>
</evidence>
<dbReference type="Proteomes" id="UP000077248">
    <property type="component" value="Unassembled WGS sequence"/>
</dbReference>
<dbReference type="GO" id="GO:0006139">
    <property type="term" value="P:nucleobase-containing compound metabolic process"/>
    <property type="evidence" value="ECO:0007669"/>
    <property type="project" value="InterPro"/>
</dbReference>
<dbReference type="InterPro" id="IPR036397">
    <property type="entry name" value="RNaseH_sf"/>
</dbReference>
<dbReference type="InterPro" id="IPR002562">
    <property type="entry name" value="3'-5'_exonuclease_dom"/>
</dbReference>
<dbReference type="GeneID" id="29111394"/>
<dbReference type="PANTHER" id="PTHR43040">
    <property type="entry name" value="RIBONUCLEASE D"/>
    <property type="match status" value="1"/>
</dbReference>
<dbReference type="STRING" id="5599.A0A177DAE2"/>
<reference evidence="2 3" key="1">
    <citation type="submission" date="2016-05" db="EMBL/GenBank/DDBJ databases">
        <title>Comparative analysis of secretome profiles of manganese(II)-oxidizing ascomycete fungi.</title>
        <authorList>
            <consortium name="DOE Joint Genome Institute"/>
            <person name="Zeiner C.A."/>
            <person name="Purvine S.O."/>
            <person name="Zink E.M."/>
            <person name="Wu S."/>
            <person name="Pasa-Tolic L."/>
            <person name="Chaput D.L."/>
            <person name="Haridas S."/>
            <person name="Grigoriev I.V."/>
            <person name="Santelli C.M."/>
            <person name="Hansel C.M."/>
        </authorList>
    </citation>
    <scope>NUCLEOTIDE SEQUENCE [LARGE SCALE GENOMIC DNA]</scope>
    <source>
        <strain evidence="2 3">SRC1lrK2f</strain>
    </source>
</reference>
<dbReference type="RefSeq" id="XP_018381598.1">
    <property type="nucleotide sequence ID" value="XM_018525800.1"/>
</dbReference>
<gene>
    <name evidence="2" type="ORF">CC77DRAFT_1024078</name>
</gene>